<gene>
    <name evidence="5" type="ORF">BES34_013165</name>
</gene>
<dbReference type="InterPro" id="IPR050922">
    <property type="entry name" value="LytR/CpsA/Psr_CW_biosynth"/>
</dbReference>
<evidence type="ECO:0000256" key="1">
    <source>
        <dbReference type="ARBA" id="ARBA00006068"/>
    </source>
</evidence>
<keyword evidence="2" id="KW-0472">Membrane</keyword>
<feature type="transmembrane region" description="Helical" evidence="2">
    <location>
        <begin position="12"/>
        <end position="31"/>
    </location>
</feature>
<dbReference type="PANTHER" id="PTHR33392">
    <property type="entry name" value="POLYISOPRENYL-TEICHOIC ACID--PEPTIDOGLYCAN TEICHOIC ACID TRANSFERASE TAGU"/>
    <property type="match status" value="1"/>
</dbReference>
<evidence type="ECO:0000259" key="3">
    <source>
        <dbReference type="Pfam" id="PF03816"/>
    </source>
</evidence>
<keyword evidence="6" id="KW-1185">Reference proteome</keyword>
<proteinExistence type="inferred from homology"/>
<dbReference type="PANTHER" id="PTHR33392:SF6">
    <property type="entry name" value="POLYISOPRENYL-TEICHOIC ACID--PEPTIDOGLYCAN TEICHOIC ACID TRANSFERASE TAGU"/>
    <property type="match status" value="1"/>
</dbReference>
<organism evidence="5 6">
    <name type="scientific">Leptospira inadai serovar Lyme</name>
    <dbReference type="NCBI Taxonomy" id="293084"/>
    <lineage>
        <taxon>Bacteria</taxon>
        <taxon>Pseudomonadati</taxon>
        <taxon>Spirochaetota</taxon>
        <taxon>Spirochaetia</taxon>
        <taxon>Leptospirales</taxon>
        <taxon>Leptospiraceae</taxon>
        <taxon>Leptospira</taxon>
    </lineage>
</organism>
<sequence length="382" mass="42660">MGPSKSSKPFFFLPIWIAIGILFIVVLFFIFKNIRRTGLDEKISSGKPIHILVHAIGEDDTFEFGVLATLFPSQERAALFFIHPITTFDDPEDSLERLKSKAPSAVSNAAEEILGSKPQYKVTVKASTFVRLVDMLGGLSIYTDNRTAESSPTYVRAPGVYTYSGEDSYDYVSFMEKKETLDYLDRISRQESTALTLYETLYENRDLLNAGWSEFAYSLLDTDLSKEDFYSLLKFLISRRISFGVTELPGEPALDPKSKRLYLKADLGRCGAAFRKFQKDVSSEIFTDGEFARTEVLNGTDVAGLAKDVRGILADKRIKVLAADNAWSKDVEKTVILDRSGNTAVSDKISTVLEKGKVYHVLRKDLGLDTTVLLGSDIEPKK</sequence>
<feature type="domain" description="Cell envelope-related transcriptional attenuator" evidence="3">
    <location>
        <begin position="102"/>
        <end position="194"/>
    </location>
</feature>
<keyword evidence="2" id="KW-1133">Transmembrane helix</keyword>
<comment type="similarity">
    <text evidence="1">Belongs to the LytR/CpsA/Psr (LCP) family.</text>
</comment>
<accession>A0ABX4YGW7</accession>
<dbReference type="InterPro" id="IPR027381">
    <property type="entry name" value="LytR/CpsA/Psr_C"/>
</dbReference>
<keyword evidence="2" id="KW-0812">Transmembrane</keyword>
<protein>
    <submittedName>
        <fullName evidence="5">LytR family transcriptional regulator</fullName>
    </submittedName>
</protein>
<dbReference type="Pfam" id="PF13399">
    <property type="entry name" value="LytR_C"/>
    <property type="match status" value="1"/>
</dbReference>
<dbReference type="Gene3D" id="3.40.630.190">
    <property type="entry name" value="LCP protein"/>
    <property type="match status" value="1"/>
</dbReference>
<feature type="domain" description="LytR/CpsA/Psr regulator C-terminal" evidence="4">
    <location>
        <begin position="294"/>
        <end position="377"/>
    </location>
</feature>
<name>A0ABX4YGW7_9LEPT</name>
<dbReference type="RefSeq" id="WP_020988754.1">
    <property type="nucleotide sequence ID" value="NZ_MCRM02000013.1"/>
</dbReference>
<dbReference type="EMBL" id="MCRM02000013">
    <property type="protein sequence ID" value="PNV74488.1"/>
    <property type="molecule type" value="Genomic_DNA"/>
</dbReference>
<evidence type="ECO:0000313" key="6">
    <source>
        <dbReference type="Proteomes" id="UP000094669"/>
    </source>
</evidence>
<evidence type="ECO:0000256" key="2">
    <source>
        <dbReference type="SAM" id="Phobius"/>
    </source>
</evidence>
<reference evidence="5" key="1">
    <citation type="submission" date="2018-01" db="EMBL/GenBank/DDBJ databases">
        <title>Genomic characterization of Leptospira inadai serogroup Lyme isolated from captured rat in Brazil and comparative analysis with human reference strain.</title>
        <authorList>
            <person name="Moreno L.Z."/>
            <person name="Loureiro A.P."/>
            <person name="Miraglia F."/>
            <person name="Kremer F.S."/>
            <person name="Eslabao M.R."/>
            <person name="Dellagostin O.A."/>
            <person name="Lilenbaum W."/>
            <person name="Moreno A.M."/>
        </authorList>
    </citation>
    <scope>NUCLEOTIDE SEQUENCE [LARGE SCALE GENOMIC DNA]</scope>
    <source>
        <strain evidence="5">M34/99</strain>
    </source>
</reference>
<evidence type="ECO:0000313" key="5">
    <source>
        <dbReference type="EMBL" id="PNV74488.1"/>
    </source>
</evidence>
<dbReference type="Proteomes" id="UP000094669">
    <property type="component" value="Unassembled WGS sequence"/>
</dbReference>
<dbReference type="Pfam" id="PF03816">
    <property type="entry name" value="LytR_cpsA_psr"/>
    <property type="match status" value="1"/>
</dbReference>
<dbReference type="InterPro" id="IPR004474">
    <property type="entry name" value="LytR_CpsA_psr"/>
</dbReference>
<evidence type="ECO:0000259" key="4">
    <source>
        <dbReference type="Pfam" id="PF13399"/>
    </source>
</evidence>
<dbReference type="Gene3D" id="3.30.70.2390">
    <property type="match status" value="1"/>
</dbReference>
<comment type="caution">
    <text evidence="5">The sequence shown here is derived from an EMBL/GenBank/DDBJ whole genome shotgun (WGS) entry which is preliminary data.</text>
</comment>